<proteinExistence type="predicted"/>
<gene>
    <name evidence="1" type="ORF">Taro_028304</name>
</gene>
<protein>
    <submittedName>
        <fullName evidence="1">Uncharacterized protein</fullName>
    </submittedName>
</protein>
<dbReference type="Proteomes" id="UP000652761">
    <property type="component" value="Unassembled WGS sequence"/>
</dbReference>
<accession>A0A843VAW3</accession>
<dbReference type="AlphaFoldDB" id="A0A843VAW3"/>
<organism evidence="1 2">
    <name type="scientific">Colocasia esculenta</name>
    <name type="common">Wild taro</name>
    <name type="synonym">Arum esculentum</name>
    <dbReference type="NCBI Taxonomy" id="4460"/>
    <lineage>
        <taxon>Eukaryota</taxon>
        <taxon>Viridiplantae</taxon>
        <taxon>Streptophyta</taxon>
        <taxon>Embryophyta</taxon>
        <taxon>Tracheophyta</taxon>
        <taxon>Spermatophyta</taxon>
        <taxon>Magnoliopsida</taxon>
        <taxon>Liliopsida</taxon>
        <taxon>Araceae</taxon>
        <taxon>Aroideae</taxon>
        <taxon>Colocasieae</taxon>
        <taxon>Colocasia</taxon>
    </lineage>
</organism>
<evidence type="ECO:0000313" key="1">
    <source>
        <dbReference type="EMBL" id="MQL95632.1"/>
    </source>
</evidence>
<sequence length="72" mass="8246">MGLQLCGLQEWCWLVSIVLDLVEVDRQLDLSSVAVRLRGSLVWFVRVKESRRVLVPLLVRDCTVAESGLRHQ</sequence>
<evidence type="ECO:0000313" key="2">
    <source>
        <dbReference type="Proteomes" id="UP000652761"/>
    </source>
</evidence>
<name>A0A843VAW3_COLES</name>
<comment type="caution">
    <text evidence="1">The sequence shown here is derived from an EMBL/GenBank/DDBJ whole genome shotgun (WGS) entry which is preliminary data.</text>
</comment>
<reference evidence="1" key="1">
    <citation type="submission" date="2017-07" db="EMBL/GenBank/DDBJ databases">
        <title>Taro Niue Genome Assembly and Annotation.</title>
        <authorList>
            <person name="Atibalentja N."/>
            <person name="Keating K."/>
            <person name="Fields C.J."/>
        </authorList>
    </citation>
    <scope>NUCLEOTIDE SEQUENCE</scope>
    <source>
        <strain evidence="1">Niue_2</strain>
        <tissue evidence="1">Leaf</tissue>
    </source>
</reference>
<dbReference type="EMBL" id="NMUH01001814">
    <property type="protein sequence ID" value="MQL95632.1"/>
    <property type="molecule type" value="Genomic_DNA"/>
</dbReference>
<keyword evidence="2" id="KW-1185">Reference proteome</keyword>